<accession>A0A3S0XA23</accession>
<dbReference type="InterPro" id="IPR016166">
    <property type="entry name" value="FAD-bd_PCMH"/>
</dbReference>
<dbReference type="InterPro" id="IPR051914">
    <property type="entry name" value="FAD-linked_OxidoTrans_Type4"/>
</dbReference>
<proteinExistence type="inferred from homology"/>
<dbReference type="OrthoDB" id="8522822at2"/>
<evidence type="ECO:0000313" key="8">
    <source>
        <dbReference type="Proteomes" id="UP000281118"/>
    </source>
</evidence>
<evidence type="ECO:0000256" key="2">
    <source>
        <dbReference type="ARBA" id="ARBA00008000"/>
    </source>
</evidence>
<evidence type="ECO:0000256" key="1">
    <source>
        <dbReference type="ARBA" id="ARBA00001974"/>
    </source>
</evidence>
<dbReference type="PANTHER" id="PTHR42934:SF1">
    <property type="entry name" value="GLYCOLATE OXIDASE SUBUNIT GLCD"/>
    <property type="match status" value="1"/>
</dbReference>
<sequence length="500" mass="53553">MNAPLTPTQHDSLQKTQRQAQIVRALQPHLPAHALIWHDEDTTPYECDGLTAYRARPLVVALPETEAQVAAVLKACHQLGVPVVARGAGTGLSGGAMPHTMGVTLSLARFNRILKIDPVSRTAVVQCGVRNLAISEAAAPFNLYYAPDPSSQIACTIGGNVAENSGGVHCLKYGLTLHNVMRVRGFTAEGEPIEFGGEALDAPGLDLLALVIGSEGMLAVTTEVTVKLVPKPQLARCIMASFDDVRKAGDAVAAVIAAGIIPAGLEMMDKPMTAAVEDFVRAGYDLDAAAILLCESDGTPEEVEEEIGRMTAVLRASGATAIACSNSEEERMRFWSGRKNAFPASGRISPDYMCLDSTIPRKRLADILLAIQEMEKKYDLRCCNVFHAGDGNLHPLVLFDANDPDELHRCELFGADILETSVAMGGTVSGEHGVGVEKLNSMCVQFTAAENEQMFGVKRAFDPEGMLNPGKVIPTLQRCAEYGKQVVRGGRLPHSDLPRF</sequence>
<keyword evidence="4" id="KW-0274">FAD</keyword>
<dbReference type="InterPro" id="IPR016169">
    <property type="entry name" value="FAD-bd_PCMH_sub2"/>
</dbReference>
<comment type="similarity">
    <text evidence="2">Belongs to the FAD-binding oxidoreductase/transferase type 4 family.</text>
</comment>
<comment type="cofactor">
    <cofactor evidence="1">
        <name>FAD</name>
        <dbReference type="ChEBI" id="CHEBI:57692"/>
    </cofactor>
</comment>
<dbReference type="Gene3D" id="3.30.70.2740">
    <property type="match status" value="1"/>
</dbReference>
<reference evidence="7 8" key="1">
    <citation type="submission" date="2018-12" db="EMBL/GenBank/DDBJ databases">
        <title>The genome sequences of Variovorax guangxiensis DSM 27352.</title>
        <authorList>
            <person name="Gao J."/>
            <person name="Sun J."/>
        </authorList>
    </citation>
    <scope>NUCLEOTIDE SEQUENCE [LARGE SCALE GENOMIC DNA]</scope>
    <source>
        <strain evidence="7 8">DSM 27352</strain>
    </source>
</reference>
<dbReference type="InterPro" id="IPR016164">
    <property type="entry name" value="FAD-linked_Oxase-like_C"/>
</dbReference>
<dbReference type="InterPro" id="IPR006094">
    <property type="entry name" value="Oxid_FAD_bind_N"/>
</dbReference>
<dbReference type="SUPFAM" id="SSF55103">
    <property type="entry name" value="FAD-linked oxidases, C-terminal domain"/>
    <property type="match status" value="1"/>
</dbReference>
<dbReference type="Gene3D" id="1.10.45.10">
    <property type="entry name" value="Vanillyl-alcohol Oxidase, Chain A, domain 4"/>
    <property type="match status" value="1"/>
</dbReference>
<dbReference type="RefSeq" id="WP_126022465.1">
    <property type="nucleotide sequence ID" value="NZ_RXFT01000005.1"/>
</dbReference>
<keyword evidence="5" id="KW-0560">Oxidoreductase</keyword>
<dbReference type="PANTHER" id="PTHR42934">
    <property type="entry name" value="GLYCOLATE OXIDASE SUBUNIT GLCD"/>
    <property type="match status" value="1"/>
</dbReference>
<dbReference type="InterPro" id="IPR004113">
    <property type="entry name" value="FAD-bd_oxidored_4_C"/>
</dbReference>
<gene>
    <name evidence="7" type="ORF">EJP67_14815</name>
</gene>
<dbReference type="Gene3D" id="3.30.465.10">
    <property type="match status" value="1"/>
</dbReference>
<evidence type="ECO:0000259" key="6">
    <source>
        <dbReference type="PROSITE" id="PS51387"/>
    </source>
</evidence>
<dbReference type="SUPFAM" id="SSF56176">
    <property type="entry name" value="FAD-binding/transporter-associated domain-like"/>
    <property type="match status" value="1"/>
</dbReference>
<dbReference type="GO" id="GO:0016491">
    <property type="term" value="F:oxidoreductase activity"/>
    <property type="evidence" value="ECO:0007669"/>
    <property type="project" value="UniProtKB-KW"/>
</dbReference>
<organism evidence="7 8">
    <name type="scientific">Variovorax guangxiensis</name>
    <dbReference type="NCBI Taxonomy" id="1775474"/>
    <lineage>
        <taxon>Bacteria</taxon>
        <taxon>Pseudomonadati</taxon>
        <taxon>Pseudomonadota</taxon>
        <taxon>Betaproteobacteria</taxon>
        <taxon>Burkholderiales</taxon>
        <taxon>Comamonadaceae</taxon>
        <taxon>Variovorax</taxon>
    </lineage>
</organism>
<name>A0A3S0XA23_9BURK</name>
<evidence type="ECO:0000313" key="7">
    <source>
        <dbReference type="EMBL" id="RUR68331.1"/>
    </source>
</evidence>
<dbReference type="FunFam" id="3.30.70.2740:FF:000001">
    <property type="entry name" value="D-lactate dehydrogenase mitochondrial"/>
    <property type="match status" value="1"/>
</dbReference>
<dbReference type="AlphaFoldDB" id="A0A3S0XA23"/>
<dbReference type="InterPro" id="IPR036318">
    <property type="entry name" value="FAD-bd_PCMH-like_sf"/>
</dbReference>
<dbReference type="GO" id="GO:0071949">
    <property type="term" value="F:FAD binding"/>
    <property type="evidence" value="ECO:0007669"/>
    <property type="project" value="InterPro"/>
</dbReference>
<dbReference type="EMBL" id="RXFT01000005">
    <property type="protein sequence ID" value="RUR68331.1"/>
    <property type="molecule type" value="Genomic_DNA"/>
</dbReference>
<evidence type="ECO:0000256" key="3">
    <source>
        <dbReference type="ARBA" id="ARBA00022630"/>
    </source>
</evidence>
<dbReference type="InterPro" id="IPR016171">
    <property type="entry name" value="Vanillyl_alc_oxidase_C-sub2"/>
</dbReference>
<dbReference type="Pfam" id="PF01565">
    <property type="entry name" value="FAD_binding_4"/>
    <property type="match status" value="1"/>
</dbReference>
<comment type="caution">
    <text evidence="7">The sequence shown here is derived from an EMBL/GenBank/DDBJ whole genome shotgun (WGS) entry which is preliminary data.</text>
</comment>
<keyword evidence="3" id="KW-0285">Flavoprotein</keyword>
<dbReference type="PROSITE" id="PS51387">
    <property type="entry name" value="FAD_PCMH"/>
    <property type="match status" value="1"/>
</dbReference>
<feature type="domain" description="FAD-binding PCMH-type" evidence="6">
    <location>
        <begin position="53"/>
        <end position="231"/>
    </location>
</feature>
<dbReference type="Proteomes" id="UP000281118">
    <property type="component" value="Unassembled WGS sequence"/>
</dbReference>
<evidence type="ECO:0000256" key="4">
    <source>
        <dbReference type="ARBA" id="ARBA00022827"/>
    </source>
</evidence>
<evidence type="ECO:0000256" key="5">
    <source>
        <dbReference type="ARBA" id="ARBA00023002"/>
    </source>
</evidence>
<dbReference type="Pfam" id="PF02913">
    <property type="entry name" value="FAD-oxidase_C"/>
    <property type="match status" value="1"/>
</dbReference>
<protein>
    <submittedName>
        <fullName evidence="7">FAD-binding protein</fullName>
    </submittedName>
</protein>